<dbReference type="PANTHER" id="PTHR11260">
    <property type="entry name" value="GLUTATHIONE S-TRANSFERASE, GST, SUPERFAMILY, GST DOMAIN CONTAINING"/>
    <property type="match status" value="1"/>
</dbReference>
<keyword evidence="8" id="KW-1185">Reference proteome</keyword>
<feature type="domain" description="GST C-terminal" evidence="6">
    <location>
        <begin position="138"/>
        <end position="264"/>
    </location>
</feature>
<dbReference type="CDD" id="cd03185">
    <property type="entry name" value="GST_C_Tau"/>
    <property type="match status" value="1"/>
</dbReference>
<evidence type="ECO:0000256" key="4">
    <source>
        <dbReference type="ARBA" id="ARBA00047960"/>
    </source>
</evidence>
<dbReference type="Gene3D" id="1.20.1050.10">
    <property type="match status" value="1"/>
</dbReference>
<gene>
    <name evidence="7" type="ORF">URODEC1_LOCUS39693</name>
</gene>
<dbReference type="Pfam" id="PF13409">
    <property type="entry name" value="GST_N_2"/>
    <property type="match status" value="1"/>
</dbReference>
<dbReference type="GO" id="GO:0004364">
    <property type="term" value="F:glutathione transferase activity"/>
    <property type="evidence" value="ECO:0007669"/>
    <property type="project" value="UniProtKB-EC"/>
</dbReference>
<dbReference type="AlphaFoldDB" id="A0ABC8YZS4"/>
<evidence type="ECO:0000256" key="1">
    <source>
        <dbReference type="ARBA" id="ARBA00012452"/>
    </source>
</evidence>
<evidence type="ECO:0000259" key="5">
    <source>
        <dbReference type="PROSITE" id="PS50404"/>
    </source>
</evidence>
<dbReference type="Gene3D" id="3.40.30.10">
    <property type="entry name" value="Glutaredoxin"/>
    <property type="match status" value="1"/>
</dbReference>
<dbReference type="InterPro" id="IPR045074">
    <property type="entry name" value="GST_C_Tau"/>
</dbReference>
<dbReference type="SFLD" id="SFLDS00019">
    <property type="entry name" value="Glutathione_Transferase_(cytos"/>
    <property type="match status" value="1"/>
</dbReference>
<dbReference type="PROSITE" id="PS50404">
    <property type="entry name" value="GST_NTER"/>
    <property type="match status" value="1"/>
</dbReference>
<evidence type="ECO:0000256" key="3">
    <source>
        <dbReference type="ARBA" id="ARBA00025743"/>
    </source>
</evidence>
<proteinExistence type="inferred from homology"/>
<dbReference type="SFLD" id="SFLDG01152">
    <property type="entry name" value="Main.3:_Omega-_and_Tau-like"/>
    <property type="match status" value="1"/>
</dbReference>
<evidence type="ECO:0000313" key="7">
    <source>
        <dbReference type="EMBL" id="CAL4952715.1"/>
    </source>
</evidence>
<dbReference type="SUPFAM" id="SSF52833">
    <property type="entry name" value="Thioredoxin-like"/>
    <property type="match status" value="1"/>
</dbReference>
<dbReference type="Pfam" id="PF13410">
    <property type="entry name" value="GST_C_2"/>
    <property type="match status" value="1"/>
</dbReference>
<dbReference type="FunFam" id="1.20.1050.10:FF:000012">
    <property type="entry name" value="Tau class glutathione S-transferase"/>
    <property type="match status" value="1"/>
</dbReference>
<dbReference type="EMBL" id="OZ075128">
    <property type="protein sequence ID" value="CAL4952715.1"/>
    <property type="molecule type" value="Genomic_DNA"/>
</dbReference>
<reference evidence="7" key="1">
    <citation type="submission" date="2024-10" db="EMBL/GenBank/DDBJ databases">
        <authorList>
            <person name="Ryan C."/>
        </authorList>
    </citation>
    <scope>NUCLEOTIDE SEQUENCE [LARGE SCALE GENOMIC DNA]</scope>
</reference>
<sequence>MEDGPEVPLDSLSFREGTFRESIELRVETKPFPFPHQFRLDKQKQLAKSKMGEEVKLIGSGNSPYVHRAAVALRLKGVPYELILEDTSNKSDILLRHNPVHKKVPVLLHGGRAVCESLVIVEYVDEAFAGGPPLLPADPYGRSAARFWAQFLDDKCLKSLWPALWAEDGEARAAALAVARGNLAMVEEQLRGKRFLGGESIGLADIAGAGMLAYWFDVIEEVAGVRVMGGDEEYPALRRWKEEYLAEEAVRECLPEREQLVAHFSGIRDKCVSVAKSMLPN</sequence>
<dbReference type="InterPro" id="IPR036249">
    <property type="entry name" value="Thioredoxin-like_sf"/>
</dbReference>
<dbReference type="PANTHER" id="PTHR11260:SF755">
    <property type="entry name" value="GLUTATHIONE TRANSFERASE"/>
    <property type="match status" value="1"/>
</dbReference>
<organism evidence="7 8">
    <name type="scientific">Urochloa decumbens</name>
    <dbReference type="NCBI Taxonomy" id="240449"/>
    <lineage>
        <taxon>Eukaryota</taxon>
        <taxon>Viridiplantae</taxon>
        <taxon>Streptophyta</taxon>
        <taxon>Embryophyta</taxon>
        <taxon>Tracheophyta</taxon>
        <taxon>Spermatophyta</taxon>
        <taxon>Magnoliopsida</taxon>
        <taxon>Liliopsida</taxon>
        <taxon>Poales</taxon>
        <taxon>Poaceae</taxon>
        <taxon>PACMAD clade</taxon>
        <taxon>Panicoideae</taxon>
        <taxon>Panicodae</taxon>
        <taxon>Paniceae</taxon>
        <taxon>Melinidinae</taxon>
        <taxon>Urochloa</taxon>
    </lineage>
</organism>
<dbReference type="InterPro" id="IPR036282">
    <property type="entry name" value="Glutathione-S-Trfase_C_sf"/>
</dbReference>
<comment type="similarity">
    <text evidence="3">Belongs to the GST superfamily. Tau family.</text>
</comment>
<dbReference type="SUPFAM" id="SSF47616">
    <property type="entry name" value="GST C-terminal domain-like"/>
    <property type="match status" value="1"/>
</dbReference>
<comment type="catalytic activity">
    <reaction evidence="4">
        <text>RX + glutathione = an S-substituted glutathione + a halide anion + H(+)</text>
        <dbReference type="Rhea" id="RHEA:16437"/>
        <dbReference type="ChEBI" id="CHEBI:15378"/>
        <dbReference type="ChEBI" id="CHEBI:16042"/>
        <dbReference type="ChEBI" id="CHEBI:17792"/>
        <dbReference type="ChEBI" id="CHEBI:57925"/>
        <dbReference type="ChEBI" id="CHEBI:90779"/>
        <dbReference type="EC" id="2.5.1.18"/>
    </reaction>
</comment>
<dbReference type="InterPro" id="IPR040079">
    <property type="entry name" value="Glutathione_S-Trfase"/>
</dbReference>
<protein>
    <recommendedName>
        <fullName evidence="1">glutathione transferase</fullName>
        <ecNumber evidence="1">2.5.1.18</ecNumber>
    </recommendedName>
</protein>
<dbReference type="InterPro" id="IPR010987">
    <property type="entry name" value="Glutathione-S-Trfase_C-like"/>
</dbReference>
<dbReference type="EC" id="2.5.1.18" evidence="1"/>
<keyword evidence="2" id="KW-0808">Transferase</keyword>
<name>A0ABC8YZS4_9POAL</name>
<dbReference type="PROSITE" id="PS50405">
    <property type="entry name" value="GST_CTER"/>
    <property type="match status" value="1"/>
</dbReference>
<dbReference type="InterPro" id="IPR045073">
    <property type="entry name" value="Omega/Tau-like"/>
</dbReference>
<dbReference type="SFLD" id="SFLDG00358">
    <property type="entry name" value="Main_(cytGST)"/>
    <property type="match status" value="1"/>
</dbReference>
<dbReference type="FunFam" id="3.40.30.10:FF:000044">
    <property type="entry name" value="Glutathione S-transferase GSTU6"/>
    <property type="match status" value="1"/>
</dbReference>
<evidence type="ECO:0000256" key="2">
    <source>
        <dbReference type="ARBA" id="ARBA00022679"/>
    </source>
</evidence>
<dbReference type="InterPro" id="IPR004045">
    <property type="entry name" value="Glutathione_S-Trfase_N"/>
</dbReference>
<dbReference type="Proteomes" id="UP001497457">
    <property type="component" value="Chromosome 18b"/>
</dbReference>
<accession>A0ABC8YZS4</accession>
<feature type="domain" description="GST N-terminal" evidence="5">
    <location>
        <begin position="53"/>
        <end position="132"/>
    </location>
</feature>
<evidence type="ECO:0000259" key="6">
    <source>
        <dbReference type="PROSITE" id="PS50405"/>
    </source>
</evidence>
<dbReference type="CDD" id="cd03058">
    <property type="entry name" value="GST_N_Tau"/>
    <property type="match status" value="1"/>
</dbReference>
<evidence type="ECO:0000313" key="8">
    <source>
        <dbReference type="Proteomes" id="UP001497457"/>
    </source>
</evidence>